<dbReference type="PROSITE" id="PS50835">
    <property type="entry name" value="IG_LIKE"/>
    <property type="match status" value="1"/>
</dbReference>
<reference evidence="2 3" key="1">
    <citation type="journal article" date="2018" name="Nat. Ecol. Evol.">
        <title>Shark genomes provide insights into elasmobranch evolution and the origin of vertebrates.</title>
        <authorList>
            <person name="Hara Y"/>
            <person name="Yamaguchi K"/>
            <person name="Onimaru K"/>
            <person name="Kadota M"/>
            <person name="Koyanagi M"/>
            <person name="Keeley SD"/>
            <person name="Tatsumi K"/>
            <person name="Tanaka K"/>
            <person name="Motone F"/>
            <person name="Kageyama Y"/>
            <person name="Nozu R"/>
            <person name="Adachi N"/>
            <person name="Nishimura O"/>
            <person name="Nakagawa R"/>
            <person name="Tanegashima C"/>
            <person name="Kiyatake I"/>
            <person name="Matsumoto R"/>
            <person name="Murakumo K"/>
            <person name="Nishida K"/>
            <person name="Terakita A"/>
            <person name="Kuratani S"/>
            <person name="Sato K"/>
            <person name="Hyodo S Kuraku.S."/>
        </authorList>
    </citation>
    <scope>NUCLEOTIDE SEQUENCE [LARGE SCALE GENOMIC DNA]</scope>
</reference>
<evidence type="ECO:0000313" key="3">
    <source>
        <dbReference type="Proteomes" id="UP000287033"/>
    </source>
</evidence>
<evidence type="ECO:0000259" key="1">
    <source>
        <dbReference type="PROSITE" id="PS50835"/>
    </source>
</evidence>
<name>A0A401RQU6_CHIPU</name>
<evidence type="ECO:0000313" key="2">
    <source>
        <dbReference type="EMBL" id="GCC20546.1"/>
    </source>
</evidence>
<dbReference type="Gene3D" id="2.60.40.10">
    <property type="entry name" value="Immunoglobulins"/>
    <property type="match status" value="1"/>
</dbReference>
<accession>A0A401RQU6</accession>
<dbReference type="InterPro" id="IPR013783">
    <property type="entry name" value="Ig-like_fold"/>
</dbReference>
<feature type="domain" description="Ig-like" evidence="1">
    <location>
        <begin position="27"/>
        <end position="97"/>
    </location>
</feature>
<dbReference type="AlphaFoldDB" id="A0A401RQU6"/>
<dbReference type="InterPro" id="IPR007110">
    <property type="entry name" value="Ig-like_dom"/>
</dbReference>
<comment type="caution">
    <text evidence="2">The sequence shown here is derived from an EMBL/GenBank/DDBJ whole genome shotgun (WGS) entry which is preliminary data.</text>
</comment>
<dbReference type="EMBL" id="BEZZ01001832">
    <property type="protein sequence ID" value="GCC20546.1"/>
    <property type="molecule type" value="Genomic_DNA"/>
</dbReference>
<sequence>MQSNTIVTITLITVKVTVEPSDVETVGDAVTLICSISDVTESMRLVWVNSNGKIAEEKTFTRRNKEDKSLSLIVWKGDRGRRKWTCILFHQNMPQVSVPYYREFRGK</sequence>
<proteinExistence type="predicted"/>
<keyword evidence="3" id="KW-1185">Reference proteome</keyword>
<dbReference type="OrthoDB" id="9949367at2759"/>
<dbReference type="Proteomes" id="UP000287033">
    <property type="component" value="Unassembled WGS sequence"/>
</dbReference>
<organism evidence="2 3">
    <name type="scientific">Chiloscyllium punctatum</name>
    <name type="common">Brownbanded bambooshark</name>
    <name type="synonym">Hemiscyllium punctatum</name>
    <dbReference type="NCBI Taxonomy" id="137246"/>
    <lineage>
        <taxon>Eukaryota</taxon>
        <taxon>Metazoa</taxon>
        <taxon>Chordata</taxon>
        <taxon>Craniata</taxon>
        <taxon>Vertebrata</taxon>
        <taxon>Chondrichthyes</taxon>
        <taxon>Elasmobranchii</taxon>
        <taxon>Galeomorphii</taxon>
        <taxon>Galeoidea</taxon>
        <taxon>Orectolobiformes</taxon>
        <taxon>Hemiscylliidae</taxon>
        <taxon>Chiloscyllium</taxon>
    </lineage>
</organism>
<gene>
    <name evidence="2" type="ORF">chiPu_0019108</name>
</gene>
<protein>
    <recommendedName>
        <fullName evidence="1">Ig-like domain-containing protein</fullName>
    </recommendedName>
</protein>
<dbReference type="InterPro" id="IPR036179">
    <property type="entry name" value="Ig-like_dom_sf"/>
</dbReference>
<dbReference type="SUPFAM" id="SSF48726">
    <property type="entry name" value="Immunoglobulin"/>
    <property type="match status" value="1"/>
</dbReference>